<dbReference type="GO" id="GO:0003723">
    <property type="term" value="F:RNA binding"/>
    <property type="evidence" value="ECO:0007669"/>
    <property type="project" value="UniProtKB-KW"/>
</dbReference>
<dbReference type="Proteomes" id="UP000315647">
    <property type="component" value="Chromosome"/>
</dbReference>
<dbReference type="InterPro" id="IPR036986">
    <property type="entry name" value="S4_RNA-bd_sf"/>
</dbReference>
<evidence type="ECO:0000256" key="1">
    <source>
        <dbReference type="PROSITE-ProRule" id="PRU00182"/>
    </source>
</evidence>
<keyword evidence="1" id="KW-0694">RNA-binding</keyword>
<sequence length="71" mass="7577">MATEDRPPIRLDQFLKQQGAVGTGGHAKIVIQAGEVTVNGAVETRRRKQLAPGDIVAYAGEQWCVGATQES</sequence>
<accession>A0A517Q0R3</accession>
<evidence type="ECO:0000313" key="3">
    <source>
        <dbReference type="Proteomes" id="UP000315647"/>
    </source>
</evidence>
<dbReference type="PROSITE" id="PS50889">
    <property type="entry name" value="S4"/>
    <property type="match status" value="1"/>
</dbReference>
<dbReference type="RefSeq" id="WP_145448049.1">
    <property type="nucleotide sequence ID" value="NZ_CP037421.1"/>
</dbReference>
<proteinExistence type="predicted"/>
<organism evidence="2 3">
    <name type="scientific">Gimesia panareensis</name>
    <dbReference type="NCBI Taxonomy" id="2527978"/>
    <lineage>
        <taxon>Bacteria</taxon>
        <taxon>Pseudomonadati</taxon>
        <taxon>Planctomycetota</taxon>
        <taxon>Planctomycetia</taxon>
        <taxon>Planctomycetales</taxon>
        <taxon>Planctomycetaceae</taxon>
        <taxon>Gimesia</taxon>
    </lineage>
</organism>
<reference evidence="2 3" key="1">
    <citation type="submission" date="2019-03" db="EMBL/GenBank/DDBJ databases">
        <title>Deep-cultivation of Planctomycetes and their phenomic and genomic characterization uncovers novel biology.</title>
        <authorList>
            <person name="Wiegand S."/>
            <person name="Jogler M."/>
            <person name="Boedeker C."/>
            <person name="Pinto D."/>
            <person name="Vollmers J."/>
            <person name="Rivas-Marin E."/>
            <person name="Kohn T."/>
            <person name="Peeters S.H."/>
            <person name="Heuer A."/>
            <person name="Rast P."/>
            <person name="Oberbeckmann S."/>
            <person name="Bunk B."/>
            <person name="Jeske O."/>
            <person name="Meyerdierks A."/>
            <person name="Storesund J.E."/>
            <person name="Kallscheuer N."/>
            <person name="Luecker S."/>
            <person name="Lage O.M."/>
            <person name="Pohl T."/>
            <person name="Merkel B.J."/>
            <person name="Hornburger P."/>
            <person name="Mueller R.-W."/>
            <person name="Bruemmer F."/>
            <person name="Labrenz M."/>
            <person name="Spormann A.M."/>
            <person name="Op den Camp H."/>
            <person name="Overmann J."/>
            <person name="Amann R."/>
            <person name="Jetten M.S.M."/>
            <person name="Mascher T."/>
            <person name="Medema M.H."/>
            <person name="Devos D.P."/>
            <person name="Kaster A.-K."/>
            <person name="Ovreas L."/>
            <person name="Rohde M."/>
            <person name="Galperin M.Y."/>
            <person name="Jogler C."/>
        </authorList>
    </citation>
    <scope>NUCLEOTIDE SEQUENCE [LARGE SCALE GENOMIC DNA]</scope>
    <source>
        <strain evidence="2 3">Enr10</strain>
    </source>
</reference>
<protein>
    <submittedName>
        <fullName evidence="2">Ribosome-associated protein</fullName>
    </submittedName>
</protein>
<keyword evidence="3" id="KW-1185">Reference proteome</keyword>
<dbReference type="SUPFAM" id="SSF55174">
    <property type="entry name" value="Alpha-L RNA-binding motif"/>
    <property type="match status" value="1"/>
</dbReference>
<dbReference type="CDD" id="cd00165">
    <property type="entry name" value="S4"/>
    <property type="match status" value="1"/>
</dbReference>
<gene>
    <name evidence="2" type="ORF">Enr10x_05100</name>
</gene>
<dbReference type="Gene3D" id="3.10.290.10">
    <property type="entry name" value="RNA-binding S4 domain"/>
    <property type="match status" value="1"/>
</dbReference>
<dbReference type="Pfam" id="PF13275">
    <property type="entry name" value="S4_2"/>
    <property type="match status" value="1"/>
</dbReference>
<dbReference type="EMBL" id="CP037421">
    <property type="protein sequence ID" value="QDT25215.1"/>
    <property type="molecule type" value="Genomic_DNA"/>
</dbReference>
<dbReference type="AlphaFoldDB" id="A0A517Q0R3"/>
<name>A0A517Q0R3_9PLAN</name>
<evidence type="ECO:0000313" key="2">
    <source>
        <dbReference type="EMBL" id="QDT25215.1"/>
    </source>
</evidence>